<comment type="caution">
    <text evidence="3">The sequence shown here is derived from an EMBL/GenBank/DDBJ whole genome shotgun (WGS) entry which is preliminary data.</text>
</comment>
<keyword evidence="1" id="KW-1133">Transmembrane helix</keyword>
<keyword evidence="1" id="KW-0812">Transmembrane</keyword>
<keyword evidence="1" id="KW-0472">Membrane</keyword>
<feature type="transmembrane region" description="Helical" evidence="1">
    <location>
        <begin position="238"/>
        <end position="259"/>
    </location>
</feature>
<keyword evidence="2" id="KW-0732">Signal</keyword>
<proteinExistence type="predicted"/>
<evidence type="ECO:0000313" key="3">
    <source>
        <dbReference type="EMBL" id="KAA2260944.1"/>
    </source>
</evidence>
<dbReference type="RefSeq" id="WP_149850994.1">
    <property type="nucleotide sequence ID" value="NZ_VUOB01000033.1"/>
</dbReference>
<evidence type="ECO:0000256" key="1">
    <source>
        <dbReference type="SAM" id="Phobius"/>
    </source>
</evidence>
<gene>
    <name evidence="3" type="ORF">F0L68_19285</name>
</gene>
<name>A0A5B2XCN9_9PSEU</name>
<feature type="chain" id="PRO_5039525447" evidence="2">
    <location>
        <begin position="29"/>
        <end position="265"/>
    </location>
</feature>
<evidence type="ECO:0000313" key="4">
    <source>
        <dbReference type="Proteomes" id="UP000323454"/>
    </source>
</evidence>
<dbReference type="Proteomes" id="UP000323454">
    <property type="component" value="Unassembled WGS sequence"/>
</dbReference>
<feature type="signal peptide" evidence="2">
    <location>
        <begin position="1"/>
        <end position="28"/>
    </location>
</feature>
<reference evidence="3 4" key="2">
    <citation type="submission" date="2019-09" db="EMBL/GenBank/DDBJ databases">
        <authorList>
            <person name="Jin C."/>
        </authorList>
    </citation>
    <scope>NUCLEOTIDE SEQUENCE [LARGE SCALE GENOMIC DNA]</scope>
    <source>
        <strain evidence="3 4">AN110305</strain>
    </source>
</reference>
<accession>A0A5B2XCN9</accession>
<organism evidence="3 4">
    <name type="scientific">Solihabitans fulvus</name>
    <dbReference type="NCBI Taxonomy" id="1892852"/>
    <lineage>
        <taxon>Bacteria</taxon>
        <taxon>Bacillati</taxon>
        <taxon>Actinomycetota</taxon>
        <taxon>Actinomycetes</taxon>
        <taxon>Pseudonocardiales</taxon>
        <taxon>Pseudonocardiaceae</taxon>
        <taxon>Solihabitans</taxon>
    </lineage>
</organism>
<protein>
    <submittedName>
        <fullName evidence="3">Uncharacterized protein</fullName>
    </submittedName>
</protein>
<dbReference type="AlphaFoldDB" id="A0A5B2XCN9"/>
<dbReference type="EMBL" id="VUOB01000033">
    <property type="protein sequence ID" value="KAA2260944.1"/>
    <property type="molecule type" value="Genomic_DNA"/>
</dbReference>
<sequence length="265" mass="26531">MIRTVLRAVAITAIGLAAVLGGAGAASADPSTPAGQPTAQELQAVRAAVGTPQVQQQLAGVHYPGAAARANAAQGQTASVGGQTLPVYQLGKDFVAGVAGAPIGDLAYVAVPARTGDGATATLWTARQAGSWQVVNIASGDREFSFAGALPAGSFLLHEPQIDAWYAVSGGVVRVLDVPGVATGTVYGLADYQRAVADRYADKQPGSAYARQGRAGGFDVLSGRDAPTSPGQPAGAPAWLPFLLLGGGLLVAGAATALLRPALRR</sequence>
<dbReference type="OrthoDB" id="3470164at2"/>
<evidence type="ECO:0000256" key="2">
    <source>
        <dbReference type="SAM" id="SignalP"/>
    </source>
</evidence>
<reference evidence="3 4" key="1">
    <citation type="submission" date="2019-09" db="EMBL/GenBank/DDBJ databases">
        <title>Goodfellowia gen. nov., a new genus of the Pseudonocardineae related to Actinoalloteichus, containing Goodfellowia coeruleoviolacea gen. nov., comb. nov. gen. nov., comb. nov.</title>
        <authorList>
            <person name="Labeda D."/>
        </authorList>
    </citation>
    <scope>NUCLEOTIDE SEQUENCE [LARGE SCALE GENOMIC DNA]</scope>
    <source>
        <strain evidence="3 4">AN110305</strain>
    </source>
</reference>
<keyword evidence="4" id="KW-1185">Reference proteome</keyword>